<feature type="non-terminal residue" evidence="17">
    <location>
        <position position="1342"/>
    </location>
</feature>
<dbReference type="GO" id="GO:0006508">
    <property type="term" value="P:proteolysis"/>
    <property type="evidence" value="ECO:0007669"/>
    <property type="project" value="UniProtKB-KW"/>
</dbReference>
<evidence type="ECO:0000256" key="14">
    <source>
        <dbReference type="SAM" id="MobiDB-lite"/>
    </source>
</evidence>
<feature type="region of interest" description="Disordered" evidence="14">
    <location>
        <begin position="1267"/>
        <end position="1342"/>
    </location>
</feature>
<keyword evidence="6" id="KW-0064">Aspartyl protease</keyword>
<keyword evidence="8" id="KW-0378">Hydrolase</keyword>
<keyword evidence="9" id="KW-0460">Magnesium</keyword>
<dbReference type="CDD" id="cd01647">
    <property type="entry name" value="RT_LTR"/>
    <property type="match status" value="1"/>
</dbReference>
<dbReference type="Gene3D" id="2.40.70.10">
    <property type="entry name" value="Acid Proteases"/>
    <property type="match status" value="1"/>
</dbReference>
<evidence type="ECO:0000256" key="12">
    <source>
        <dbReference type="ARBA" id="ARBA00022918"/>
    </source>
</evidence>
<evidence type="ECO:0000256" key="9">
    <source>
        <dbReference type="ARBA" id="ARBA00022842"/>
    </source>
</evidence>
<dbReference type="PANTHER" id="PTHR37984">
    <property type="entry name" value="PROTEIN CBG26694"/>
    <property type="match status" value="1"/>
</dbReference>
<dbReference type="PROSITE" id="PS50878">
    <property type="entry name" value="RT_POL"/>
    <property type="match status" value="1"/>
</dbReference>
<name>A0A1E1XP30_AMBSC</name>
<dbReference type="InterPro" id="IPR001878">
    <property type="entry name" value="Znf_CCHC"/>
</dbReference>
<evidence type="ECO:0000256" key="8">
    <source>
        <dbReference type="ARBA" id="ARBA00022801"/>
    </source>
</evidence>
<dbReference type="PROSITE" id="PS50994">
    <property type="entry name" value="INTEGRASE"/>
    <property type="match status" value="1"/>
</dbReference>
<dbReference type="EMBL" id="GFAA01002420">
    <property type="protein sequence ID" value="JAU01015.1"/>
    <property type="molecule type" value="mRNA"/>
</dbReference>
<dbReference type="Gene3D" id="3.30.70.270">
    <property type="match status" value="2"/>
</dbReference>
<dbReference type="GO" id="GO:0003677">
    <property type="term" value="F:DNA binding"/>
    <property type="evidence" value="ECO:0007669"/>
    <property type="project" value="UniProtKB-KW"/>
</dbReference>
<dbReference type="GO" id="GO:0004519">
    <property type="term" value="F:endonuclease activity"/>
    <property type="evidence" value="ECO:0007669"/>
    <property type="project" value="UniProtKB-KW"/>
</dbReference>
<dbReference type="InterPro" id="IPR036397">
    <property type="entry name" value="RNaseH_sf"/>
</dbReference>
<evidence type="ECO:0000256" key="4">
    <source>
        <dbReference type="ARBA" id="ARBA00022695"/>
    </source>
</evidence>
<evidence type="ECO:0000256" key="1">
    <source>
        <dbReference type="ARBA" id="ARBA00012493"/>
    </source>
</evidence>
<dbReference type="EC" id="2.7.7.49" evidence="1"/>
<feature type="domain" description="Integrase catalytic" evidence="16">
    <location>
        <begin position="1001"/>
        <end position="1158"/>
    </location>
</feature>
<dbReference type="InterPro" id="IPR043128">
    <property type="entry name" value="Rev_trsase/Diguanyl_cyclase"/>
</dbReference>
<dbReference type="InterPro" id="IPR012337">
    <property type="entry name" value="RNaseH-like_sf"/>
</dbReference>
<keyword evidence="7" id="KW-0255">Endonuclease</keyword>
<dbReference type="GO" id="GO:0003964">
    <property type="term" value="F:RNA-directed DNA polymerase activity"/>
    <property type="evidence" value="ECO:0007669"/>
    <property type="project" value="UniProtKB-KW"/>
</dbReference>
<evidence type="ECO:0000256" key="5">
    <source>
        <dbReference type="ARBA" id="ARBA00022722"/>
    </source>
</evidence>
<dbReference type="SMART" id="SM00343">
    <property type="entry name" value="ZnF_C2HC"/>
    <property type="match status" value="2"/>
</dbReference>
<dbReference type="PROSITE" id="PS00141">
    <property type="entry name" value="ASP_PROTEASE"/>
    <property type="match status" value="1"/>
</dbReference>
<dbReference type="GO" id="GO:0003723">
    <property type="term" value="F:RNA binding"/>
    <property type="evidence" value="ECO:0007669"/>
    <property type="project" value="UniProtKB-KW"/>
</dbReference>
<keyword evidence="5" id="KW-0540">Nuclease</keyword>
<keyword evidence="10" id="KW-0694">RNA-binding</keyword>
<reference evidence="17" key="1">
    <citation type="submission" date="2016-09" db="EMBL/GenBank/DDBJ databases">
        <authorList>
            <person name="Capua I."/>
            <person name="De Benedictis P."/>
            <person name="Joannis T."/>
            <person name="Lombin L.H."/>
            <person name="Cattoli G."/>
        </authorList>
    </citation>
    <scope>NUCLEOTIDE SEQUENCE</scope>
</reference>
<dbReference type="GO" id="GO:0008270">
    <property type="term" value="F:zinc ion binding"/>
    <property type="evidence" value="ECO:0007669"/>
    <property type="project" value="InterPro"/>
</dbReference>
<dbReference type="SUPFAM" id="SSF53098">
    <property type="entry name" value="Ribonuclease H-like"/>
    <property type="match status" value="1"/>
</dbReference>
<dbReference type="FunFam" id="3.30.420.10:FF:000063">
    <property type="entry name" value="Retrovirus-related Pol polyprotein from transposon 297-like Protein"/>
    <property type="match status" value="1"/>
</dbReference>
<reference evidence="17" key="2">
    <citation type="journal article" date="2017" name="Front. Cell. Infect. Microbiol.">
        <title>Analysis of the Salivary Gland Transcriptome of Unfed and Partially Fed Amblyomma sculptum Ticks and Descriptive Proteome of the Saliva.</title>
        <authorList>
            <person name="Esteves E."/>
            <person name="Maruyama S.R."/>
            <person name="Kawahara R."/>
            <person name="Fujita A."/>
            <person name="Martins L.A."/>
            <person name="Righi A.A."/>
            <person name="Costa F.B."/>
            <person name="Palmisano G."/>
            <person name="Labruna M.B."/>
            <person name="Sa-Nunes A."/>
            <person name="Ribeiro J.M.C."/>
            <person name="Fogaca A.C."/>
        </authorList>
    </citation>
    <scope>NUCLEOTIDE SEQUENCE</scope>
</reference>
<dbReference type="InterPro" id="IPR041577">
    <property type="entry name" value="RT_RNaseH_2"/>
</dbReference>
<keyword evidence="12" id="KW-0695">RNA-directed DNA polymerase</keyword>
<evidence type="ECO:0000256" key="6">
    <source>
        <dbReference type="ARBA" id="ARBA00022750"/>
    </source>
</evidence>
<sequence>NSPPPPFLATPGPASVPWKQWKLAFLNYLEAIGGEDLTPRRRKAILLNALGLEGQRIYYSLAPLTASELINVNVKTEPDRDVFDEALALLDKHFATSVNELMERHRFRQRRQLPGEPFEAYAAALRELAASCDFGDQLEKAVRDQLLEGATSQQIRERLLFEGTSLTLSRAVELGKHVEQTRHELKELSADSVVQRIVDKPARGSASGFSACYRCGSTDHRATARECRARKARCRNCDKVGHFASVCRSRGKCESPGKRESKTTPEATNAVSVLNLSSDGIRGKGIYIDVNVNHTTLSLLIDTGSSVSLLSEASFKEHFSGCPLTDAKVRLVDYSKQRIAVKGCFLANVAYKQVRTCVLFHVVERGTSLLGLDAIQNLQLCIEGDTLSCLQTESQSASLLPTHLRGEFSHLFSDELGLAKGFVHRVKVRPSMKPVAAKLRRLPLALRERVSAELRRLELSGIIERVDAAEWVSAIVVVQKPNGTIRLCVDLREVNKAIIVDGFPLPHTEELLHQLVGATRFSKLDLKAAYHQLELTSESSELTTFVTHEGLFRFKRVCFGLASAPAAFQKLMSAILKGCQGVLCYIDDVIVWGKSAREHDENLREVLRRISHAGLTLNEKCVFDVDQITFLGHEVSSRGIAPMHSKVEAVTQAMVPKDEPALRSFLGLAGYYSRFVPHYADVVEPMRKLLRKEQPFVWDEAAQHSFDAVKAALLSCSVIHMFDPELPVVVSTDASDAGLGAVLQQQAGNELRTVAFASRSLTAAERKYSAGEKEALACLFACEHWHVYLWGRRFLLRTDHQALVTLLSSGGAGRKPLRIARWSARLLYYNFDIVYHKGSDNVVADALSRLAVTSATEPELDEVVVSAVLSCITKEQLQTATAGNATLQKVAEYIASGWPAKKLLCPELVPYHEVKEELSVIDNIVFRGDRIVVPATLTSELVVFAHDTHPGITRTKQRLREKFWWPKMDKEVEHAVRSCHVCQAADKSAKPVNAPLQPVVFLERPWQKLAIDIVGPLNLQQASRRFIITLIDYHSKWPEVYFTSTVTSEIVIEFLCSVFSREGYPEELVSDNGPQFKSQVFENFLKERGIKHCVSSVYYPQANGLVERFNRSLKDFIQLSALEGRCVQSTVVEYLAVYRATPHATTGVSPAVLLHRRQPRTRLDIVGMPSKEFFQQPALAMRRLRARVRAKQASMKTYTDEKRAAKAPTFRVGSYVRVRNPASTGKAALSYSKPLRIRKQLGPSSFRLEDGRTWNASKLVSVPEECQAERHQQLSGLTPAEDPDPGGMDNSKHSLQAATAPARSPPDASGLFEPPVPDSPVVVGSREPSTRDRRMPSRFRDF</sequence>
<dbReference type="SUPFAM" id="SSF50630">
    <property type="entry name" value="Acid proteases"/>
    <property type="match status" value="1"/>
</dbReference>
<feature type="compositionally biased region" description="Basic and acidic residues" evidence="14">
    <location>
        <begin position="1328"/>
        <end position="1342"/>
    </location>
</feature>
<keyword evidence="2" id="KW-0645">Protease</keyword>
<protein>
    <recommendedName>
        <fullName evidence="1">RNA-directed DNA polymerase</fullName>
        <ecNumber evidence="1">2.7.7.49</ecNumber>
    </recommendedName>
</protein>
<dbReference type="InterPro" id="IPR050951">
    <property type="entry name" value="Retrovirus_Pol_polyprotein"/>
</dbReference>
<dbReference type="InterPro" id="IPR001584">
    <property type="entry name" value="Integrase_cat-core"/>
</dbReference>
<evidence type="ECO:0000256" key="13">
    <source>
        <dbReference type="ARBA" id="ARBA00023125"/>
    </source>
</evidence>
<dbReference type="InterPro" id="IPR001969">
    <property type="entry name" value="Aspartic_peptidase_AS"/>
</dbReference>
<organism evidence="17">
    <name type="scientific">Amblyomma sculptum</name>
    <name type="common">Tick</name>
    <dbReference type="NCBI Taxonomy" id="1581419"/>
    <lineage>
        <taxon>Eukaryota</taxon>
        <taxon>Metazoa</taxon>
        <taxon>Ecdysozoa</taxon>
        <taxon>Arthropoda</taxon>
        <taxon>Chelicerata</taxon>
        <taxon>Arachnida</taxon>
        <taxon>Acari</taxon>
        <taxon>Parasitiformes</taxon>
        <taxon>Ixodida</taxon>
        <taxon>Ixodoidea</taxon>
        <taxon>Ixodidae</taxon>
        <taxon>Amblyomminae</taxon>
        <taxon>Amblyomma</taxon>
    </lineage>
</organism>
<dbReference type="GO" id="GO:0004190">
    <property type="term" value="F:aspartic-type endopeptidase activity"/>
    <property type="evidence" value="ECO:0007669"/>
    <property type="project" value="UniProtKB-KW"/>
</dbReference>
<dbReference type="Pfam" id="PF00078">
    <property type="entry name" value="RVT_1"/>
    <property type="match status" value="1"/>
</dbReference>
<dbReference type="Pfam" id="PF00665">
    <property type="entry name" value="rve"/>
    <property type="match status" value="1"/>
</dbReference>
<proteinExistence type="evidence at transcript level"/>
<dbReference type="Pfam" id="PF17919">
    <property type="entry name" value="RT_RNaseH_2"/>
    <property type="match status" value="1"/>
</dbReference>
<dbReference type="FunFam" id="3.30.70.270:FF:000020">
    <property type="entry name" value="Transposon Tf2-6 polyprotein-like Protein"/>
    <property type="match status" value="1"/>
</dbReference>
<keyword evidence="11" id="KW-0229">DNA integration</keyword>
<dbReference type="FunFam" id="1.10.340.70:FF:000003">
    <property type="entry name" value="Protein CBG25708"/>
    <property type="match status" value="1"/>
</dbReference>
<dbReference type="Gene3D" id="3.30.420.10">
    <property type="entry name" value="Ribonuclease H-like superfamily/Ribonuclease H"/>
    <property type="match status" value="1"/>
</dbReference>
<keyword evidence="4" id="KW-0548">Nucleotidyltransferase</keyword>
<dbReference type="SUPFAM" id="SSF56672">
    <property type="entry name" value="DNA/RNA polymerases"/>
    <property type="match status" value="1"/>
</dbReference>
<evidence type="ECO:0000256" key="7">
    <source>
        <dbReference type="ARBA" id="ARBA00022759"/>
    </source>
</evidence>
<evidence type="ECO:0000256" key="3">
    <source>
        <dbReference type="ARBA" id="ARBA00022679"/>
    </source>
</evidence>
<evidence type="ECO:0000256" key="2">
    <source>
        <dbReference type="ARBA" id="ARBA00022670"/>
    </source>
</evidence>
<keyword evidence="3" id="KW-0808">Transferase</keyword>
<dbReference type="InterPro" id="IPR000477">
    <property type="entry name" value="RT_dom"/>
</dbReference>
<dbReference type="Pfam" id="PF17921">
    <property type="entry name" value="Integrase_H2C2"/>
    <property type="match status" value="1"/>
</dbReference>
<dbReference type="Gene3D" id="1.10.340.70">
    <property type="match status" value="1"/>
</dbReference>
<dbReference type="GO" id="GO:0015074">
    <property type="term" value="P:DNA integration"/>
    <property type="evidence" value="ECO:0007669"/>
    <property type="project" value="UniProtKB-KW"/>
</dbReference>
<feature type="non-terminal residue" evidence="17">
    <location>
        <position position="1"/>
    </location>
</feature>
<dbReference type="SUPFAM" id="SSF57756">
    <property type="entry name" value="Retrovirus zinc finger-like domains"/>
    <property type="match status" value="1"/>
</dbReference>
<dbReference type="GO" id="GO:0042575">
    <property type="term" value="C:DNA polymerase complex"/>
    <property type="evidence" value="ECO:0007669"/>
    <property type="project" value="UniProtKB-ARBA"/>
</dbReference>
<keyword evidence="13" id="KW-0238">DNA-binding</keyword>
<dbReference type="InterPro" id="IPR041588">
    <property type="entry name" value="Integrase_H2C2"/>
</dbReference>
<evidence type="ECO:0000256" key="11">
    <source>
        <dbReference type="ARBA" id="ARBA00022908"/>
    </source>
</evidence>
<evidence type="ECO:0000313" key="17">
    <source>
        <dbReference type="EMBL" id="JAU01015.1"/>
    </source>
</evidence>
<dbReference type="CDD" id="cd09274">
    <property type="entry name" value="RNase_HI_RT_Ty3"/>
    <property type="match status" value="1"/>
</dbReference>
<evidence type="ECO:0000259" key="15">
    <source>
        <dbReference type="PROSITE" id="PS50878"/>
    </source>
</evidence>
<dbReference type="InterPro" id="IPR043502">
    <property type="entry name" value="DNA/RNA_pol_sf"/>
</dbReference>
<evidence type="ECO:0000256" key="10">
    <source>
        <dbReference type="ARBA" id="ARBA00022884"/>
    </source>
</evidence>
<dbReference type="InterPro" id="IPR021109">
    <property type="entry name" value="Peptidase_aspartic_dom_sf"/>
</dbReference>
<feature type="domain" description="Reverse transcriptase" evidence="15">
    <location>
        <begin position="459"/>
        <end position="635"/>
    </location>
</feature>
<dbReference type="FunFam" id="3.10.20.370:FF:000001">
    <property type="entry name" value="Retrovirus-related Pol polyprotein from transposon 17.6-like protein"/>
    <property type="match status" value="1"/>
</dbReference>
<evidence type="ECO:0000259" key="16">
    <source>
        <dbReference type="PROSITE" id="PS50994"/>
    </source>
</evidence>
<dbReference type="PANTHER" id="PTHR37984:SF15">
    <property type="entry name" value="INTEGRASE CATALYTIC DOMAIN-CONTAINING PROTEIN"/>
    <property type="match status" value="1"/>
</dbReference>
<dbReference type="Gene3D" id="4.10.60.10">
    <property type="entry name" value="Zinc finger, CCHC-type"/>
    <property type="match status" value="1"/>
</dbReference>
<dbReference type="Gene3D" id="3.10.10.10">
    <property type="entry name" value="HIV Type 1 Reverse Transcriptase, subunit A, domain 1"/>
    <property type="match status" value="1"/>
</dbReference>
<accession>A0A1E1XP30</accession>
<dbReference type="InterPro" id="IPR036875">
    <property type="entry name" value="Znf_CCHC_sf"/>
</dbReference>